<dbReference type="InterPro" id="IPR011990">
    <property type="entry name" value="TPR-like_helical_dom_sf"/>
</dbReference>
<evidence type="ECO:0000256" key="2">
    <source>
        <dbReference type="ARBA" id="ARBA00022737"/>
    </source>
</evidence>
<keyword evidence="2" id="KW-0677">Repeat</keyword>
<comment type="caution">
    <text evidence="5">The sequence shown here is derived from an EMBL/GenBank/DDBJ whole genome shotgun (WGS) entry which is preliminary data.</text>
</comment>
<evidence type="ECO:0000313" key="6">
    <source>
        <dbReference type="Proteomes" id="UP001346149"/>
    </source>
</evidence>
<dbReference type="EMBL" id="JAXQNO010000003">
    <property type="protein sequence ID" value="KAK4800657.1"/>
    <property type="molecule type" value="Genomic_DNA"/>
</dbReference>
<feature type="repeat" description="PPR" evidence="3">
    <location>
        <begin position="194"/>
        <end position="228"/>
    </location>
</feature>
<feature type="repeat" description="PPR" evidence="3">
    <location>
        <begin position="330"/>
        <end position="364"/>
    </location>
</feature>
<dbReference type="Pfam" id="PF20430">
    <property type="entry name" value="Eplus_motif"/>
    <property type="match status" value="1"/>
</dbReference>
<dbReference type="FunFam" id="1.25.40.10:FF:000366">
    <property type="entry name" value="Pentatricopeptide (PPR) repeat-containing protein"/>
    <property type="match status" value="1"/>
</dbReference>
<dbReference type="Pfam" id="PF20431">
    <property type="entry name" value="E_motif"/>
    <property type="match status" value="1"/>
</dbReference>
<comment type="similarity">
    <text evidence="1">Belongs to the PPR family. PCMP-H subfamily.</text>
</comment>
<evidence type="ECO:0000313" key="5">
    <source>
        <dbReference type="EMBL" id="KAK4800657.1"/>
    </source>
</evidence>
<dbReference type="Pfam" id="PF01535">
    <property type="entry name" value="PPR"/>
    <property type="match status" value="4"/>
</dbReference>
<name>A0AAN7REJ9_TRANT</name>
<dbReference type="InterPro" id="IPR046848">
    <property type="entry name" value="E_motif"/>
</dbReference>
<evidence type="ECO:0000259" key="4">
    <source>
        <dbReference type="Pfam" id="PF14432"/>
    </source>
</evidence>
<dbReference type="Proteomes" id="UP001346149">
    <property type="component" value="Unassembled WGS sequence"/>
</dbReference>
<dbReference type="PANTHER" id="PTHR47926:SF507">
    <property type="entry name" value="DYW DOMAIN-CONTAINING PROTEIN"/>
    <property type="match status" value="1"/>
</dbReference>
<dbReference type="FunFam" id="1.25.40.10:FF:000031">
    <property type="entry name" value="Pentatricopeptide repeat-containing protein mitochondrial"/>
    <property type="match status" value="1"/>
</dbReference>
<dbReference type="InterPro" id="IPR046960">
    <property type="entry name" value="PPR_At4g14850-like_plant"/>
</dbReference>
<dbReference type="AlphaFoldDB" id="A0AAN7REJ9"/>
<sequence>MVMCAFQHELDASTAELSKWFSWKINNSLGAALKVILSASSIPKLKQVHAFLLRHGASPASPHLAKHLIFRNVALSGPMRYARNVFSLAHHYNVFTWNAMIRGYAESENPGLAIELYQQMQVLSVKPDTHTYPFLFKAIAQLAAIREGEAVHSIVKKNGFESLIYVQNSLIHMYASCGQVESSHKVFSVMTERDPVAWNTVINGFAVNSRPTEALILFKDMSSEGVKPDKFTMVSLLTACSDLGALSLGRRLHVFMIKTGLTENMYANNALLDLYSKCGIVWDAHQVFDEMGERNVVSWTSLIVGLAVNGFGEEALALFKGLEMEGIRPTEITYVGVLYACSHCGMVDEGFNYFQKMQDNGIVPQIEHFGCMVDLLGRAGLVQRAHSFIKSLPVRPNAVIWRTLLAACTSHGKSDLAEIVRAQLLQLEPKHSGDYVLLSNLYATEQRWSDVQRVRKQMLNEGVQKSPGHSLVELGNHIHEFIIGDRSHPKSEEIYDKLAEMMRLLKLEGYVPHTVNVLADIQEEEKEYALSYHSEKIAVAFMLISTLPGTPIRVVKNLRICGDCHLAIKLISKVYNREIVVRDRSRFHHFRGGSCSCKDYW</sequence>
<feature type="domain" description="DYW" evidence="4">
    <location>
        <begin position="509"/>
        <end position="601"/>
    </location>
</feature>
<dbReference type="InterPro" id="IPR046849">
    <property type="entry name" value="E2_motif"/>
</dbReference>
<dbReference type="Gene3D" id="1.25.40.10">
    <property type="entry name" value="Tetratricopeptide repeat domain"/>
    <property type="match status" value="4"/>
</dbReference>
<dbReference type="NCBIfam" id="TIGR00756">
    <property type="entry name" value="PPR"/>
    <property type="match status" value="4"/>
</dbReference>
<accession>A0AAN7REJ9</accession>
<feature type="repeat" description="PPR" evidence="3">
    <location>
        <begin position="295"/>
        <end position="329"/>
    </location>
</feature>
<gene>
    <name evidence="5" type="ORF">SAY86_021144</name>
</gene>
<evidence type="ECO:0000256" key="1">
    <source>
        <dbReference type="ARBA" id="ARBA00006643"/>
    </source>
</evidence>
<dbReference type="GO" id="GO:0009451">
    <property type="term" value="P:RNA modification"/>
    <property type="evidence" value="ECO:0007669"/>
    <property type="project" value="InterPro"/>
</dbReference>
<organism evidence="5 6">
    <name type="scientific">Trapa natans</name>
    <name type="common">Water chestnut</name>
    <dbReference type="NCBI Taxonomy" id="22666"/>
    <lineage>
        <taxon>Eukaryota</taxon>
        <taxon>Viridiplantae</taxon>
        <taxon>Streptophyta</taxon>
        <taxon>Embryophyta</taxon>
        <taxon>Tracheophyta</taxon>
        <taxon>Spermatophyta</taxon>
        <taxon>Magnoliopsida</taxon>
        <taxon>eudicotyledons</taxon>
        <taxon>Gunneridae</taxon>
        <taxon>Pentapetalae</taxon>
        <taxon>rosids</taxon>
        <taxon>malvids</taxon>
        <taxon>Myrtales</taxon>
        <taxon>Lythraceae</taxon>
        <taxon>Trapa</taxon>
    </lineage>
</organism>
<keyword evidence="6" id="KW-1185">Reference proteome</keyword>
<dbReference type="FunFam" id="1.25.40.10:FF:000427">
    <property type="entry name" value="Pentatricopeptide repeat-containing protein chloroplastic"/>
    <property type="match status" value="1"/>
</dbReference>
<dbReference type="InterPro" id="IPR002885">
    <property type="entry name" value="PPR_rpt"/>
</dbReference>
<dbReference type="PANTHER" id="PTHR47926">
    <property type="entry name" value="PENTATRICOPEPTIDE REPEAT-CONTAINING PROTEIN"/>
    <property type="match status" value="1"/>
</dbReference>
<dbReference type="GO" id="GO:0008270">
    <property type="term" value="F:zinc ion binding"/>
    <property type="evidence" value="ECO:0007669"/>
    <property type="project" value="InterPro"/>
</dbReference>
<reference evidence="5 6" key="1">
    <citation type="journal article" date="2023" name="Hortic Res">
        <title>Pangenome of water caltrop reveals structural variations and asymmetric subgenome divergence after allopolyploidization.</title>
        <authorList>
            <person name="Zhang X."/>
            <person name="Chen Y."/>
            <person name="Wang L."/>
            <person name="Yuan Y."/>
            <person name="Fang M."/>
            <person name="Shi L."/>
            <person name="Lu R."/>
            <person name="Comes H.P."/>
            <person name="Ma Y."/>
            <person name="Chen Y."/>
            <person name="Huang G."/>
            <person name="Zhou Y."/>
            <person name="Zheng Z."/>
            <person name="Qiu Y."/>
        </authorList>
    </citation>
    <scope>NUCLEOTIDE SEQUENCE [LARGE SCALE GENOMIC DNA]</scope>
    <source>
        <strain evidence="5">F231</strain>
    </source>
</reference>
<dbReference type="InterPro" id="IPR032867">
    <property type="entry name" value="DYW_dom"/>
</dbReference>
<evidence type="ECO:0000256" key="3">
    <source>
        <dbReference type="PROSITE-ProRule" id="PRU00708"/>
    </source>
</evidence>
<dbReference type="Pfam" id="PF13041">
    <property type="entry name" value="PPR_2"/>
    <property type="match status" value="2"/>
</dbReference>
<protein>
    <recommendedName>
        <fullName evidence="4">DYW domain-containing protein</fullName>
    </recommendedName>
</protein>
<dbReference type="PROSITE" id="PS51375">
    <property type="entry name" value="PPR"/>
    <property type="match status" value="4"/>
</dbReference>
<dbReference type="Pfam" id="PF14432">
    <property type="entry name" value="DYW_deaminase"/>
    <property type="match status" value="1"/>
</dbReference>
<dbReference type="GO" id="GO:0003723">
    <property type="term" value="F:RNA binding"/>
    <property type="evidence" value="ECO:0007669"/>
    <property type="project" value="InterPro"/>
</dbReference>
<proteinExistence type="inferred from homology"/>
<feature type="repeat" description="PPR" evidence="3">
    <location>
        <begin position="93"/>
        <end position="127"/>
    </location>
</feature>